<name>A0A1B1TG28_9ARCH</name>
<keyword evidence="2" id="KW-0067">ATP-binding</keyword>
<dbReference type="Gene3D" id="1.10.10.10">
    <property type="entry name" value="Winged helix-like DNA-binding domain superfamily/Winged helix DNA-binding domain"/>
    <property type="match status" value="1"/>
</dbReference>
<dbReference type="GO" id="GO:0004386">
    <property type="term" value="F:helicase activity"/>
    <property type="evidence" value="ECO:0007669"/>
    <property type="project" value="UniProtKB-KW"/>
</dbReference>
<sequence length="313" mass="34582">MGGSVMQPSRSIKRQPAWHMLASEFGESTLNEKGSGEFDPSFVITKLGSKVNRVIVAGLLERLEPRDTANGSVLYQGQIRDPSGVHYFSVGDYASDSMRELTLQLSPKVESGEPILMLMVAKTRLFQTEEGAIYTSLRPEEACEIDSNRYATWLTRTCQDTLERMKTFTDSLDFEPTIESLTKQGIASHIVEGLVSSRNHYGDIDLEHYNLNILQALDIAEGKIDAASTPPQQQIVSVQEGEQESSDGSDELGDILLDIIKKLDQGEGVDFETLITNASARGFSRSVAEEKIEVLSDEGSIHEPAFGWFRIVS</sequence>
<reference evidence="2" key="1">
    <citation type="submission" date="2014-11" db="EMBL/GenBank/DDBJ databases">
        <authorList>
            <person name="Zhu J."/>
            <person name="Qi W."/>
            <person name="Song R."/>
        </authorList>
    </citation>
    <scope>NUCLEOTIDE SEQUENCE</scope>
</reference>
<dbReference type="EMBL" id="KP211931">
    <property type="protein sequence ID" value="ANV81240.1"/>
    <property type="molecule type" value="Genomic_DNA"/>
</dbReference>
<organism evidence="2">
    <name type="scientific">uncultured Poseidoniia archaeon</name>
    <dbReference type="NCBI Taxonomy" id="1697135"/>
    <lineage>
        <taxon>Archaea</taxon>
        <taxon>Methanobacteriati</taxon>
        <taxon>Thermoplasmatota</taxon>
        <taxon>Candidatus Poseidoniia</taxon>
        <taxon>environmental samples</taxon>
    </lineage>
</organism>
<dbReference type="AlphaFoldDB" id="A0A1B1TG28"/>
<accession>A0A1B1TG28</accession>
<keyword evidence="2" id="KW-0547">Nucleotide-binding</keyword>
<evidence type="ECO:0000256" key="1">
    <source>
        <dbReference type="SAM" id="MobiDB-lite"/>
    </source>
</evidence>
<evidence type="ECO:0000313" key="2">
    <source>
        <dbReference type="EMBL" id="ANV81240.1"/>
    </source>
</evidence>
<keyword evidence="2" id="KW-0347">Helicase</keyword>
<keyword evidence="2" id="KW-0378">Hydrolase</keyword>
<reference evidence="2" key="2">
    <citation type="journal article" date="2015" name="ISME J.">
        <title>A new class of marine Euryarchaeota group II from the Mediterranean deep chlorophyll maximum.</title>
        <authorList>
            <person name="Martin-Cuadrado A.B."/>
            <person name="Garcia-Heredia I."/>
            <person name="Molto A.G."/>
            <person name="Lopez-Ubeda R."/>
            <person name="Kimes N."/>
            <person name="Lopez-Garcia P."/>
            <person name="Moreira D."/>
            <person name="Rodriguez-Valera F."/>
        </authorList>
    </citation>
    <scope>NUCLEOTIDE SEQUENCE</scope>
</reference>
<dbReference type="InterPro" id="IPR036388">
    <property type="entry name" value="WH-like_DNA-bd_sf"/>
</dbReference>
<feature type="region of interest" description="Disordered" evidence="1">
    <location>
        <begin position="228"/>
        <end position="249"/>
    </location>
</feature>
<protein>
    <submittedName>
        <fullName evidence="2">Nucleic acid-binding OB-fold tRNA/helicase-type protein</fullName>
    </submittedName>
</protein>
<proteinExistence type="predicted"/>